<reference evidence="1 2" key="1">
    <citation type="submission" date="2019-07" db="EMBL/GenBank/DDBJ databases">
        <authorList>
            <person name="Chang H.-W."/>
            <person name="Raman A."/>
            <person name="Venkatesh S."/>
            <person name="Gehrig J."/>
        </authorList>
    </citation>
    <scope>NUCLEOTIDE SEQUENCE [LARGE SCALE GENOMIC DNA]</scope>
    <source>
        <strain evidence="1">Bifidobacterium_pseudocatenulatum_LFYP_29</strain>
    </source>
</reference>
<dbReference type="Proteomes" id="UP000331308">
    <property type="component" value="Unassembled WGS sequence"/>
</dbReference>
<evidence type="ECO:0000313" key="1">
    <source>
        <dbReference type="EMBL" id="VUX63027.1"/>
    </source>
</evidence>
<gene>
    <name evidence="1" type="ORF">BPLFYP29_00693</name>
</gene>
<protein>
    <submittedName>
        <fullName evidence="1">Uncharacterized protein</fullName>
    </submittedName>
</protein>
<name>A0AAX3IVH7_BIFPS</name>
<comment type="caution">
    <text evidence="1">The sequence shown here is derived from an EMBL/GenBank/DDBJ whole genome shotgun (WGS) entry which is preliminary data.</text>
</comment>
<proteinExistence type="predicted"/>
<organism evidence="1 2">
    <name type="scientific">Bifidobacterium pseudocatenulatum</name>
    <dbReference type="NCBI Taxonomy" id="28026"/>
    <lineage>
        <taxon>Bacteria</taxon>
        <taxon>Bacillati</taxon>
        <taxon>Actinomycetota</taxon>
        <taxon>Actinomycetes</taxon>
        <taxon>Bifidobacteriales</taxon>
        <taxon>Bifidobacteriaceae</taxon>
        <taxon>Bifidobacterium</taxon>
    </lineage>
</organism>
<dbReference type="EMBL" id="CABHOD010000004">
    <property type="protein sequence ID" value="VUX63027.1"/>
    <property type="molecule type" value="Genomic_DNA"/>
</dbReference>
<sequence length="275" mass="30491">MKLFNGYVLGTSGGGKSFDVKVRKADDFAFDEPIVIDPEKLGVDVAAKCINGKDPLHAVVLGGVFTPYGPLLTDDYGRSIRFAEYGDGPCRFGDRPIQVMKPYEWLADRVYVFDDEAVASSKHDVFRFVVEACRCFVGGDGDHDRSVVLCREGVAEQLDLSSDAFAPMVGADGNAVRFSYQPCDRLRCVCSTNPQKGLGVFHVWTERGTTYQAVLGPCAYECRPEKALTLPDELWSRNESWMRDFFEQETSDFLCLGVVSRRTNIRFVEGGGAMV</sequence>
<dbReference type="AlphaFoldDB" id="A0AAX3IVH7"/>
<evidence type="ECO:0000313" key="2">
    <source>
        <dbReference type="Proteomes" id="UP000331308"/>
    </source>
</evidence>
<accession>A0AAX3IVH7</accession>